<proteinExistence type="predicted"/>
<reference evidence="2" key="1">
    <citation type="submission" date="2018-10" db="EMBL/GenBank/DDBJ databases">
        <title>Iterative Subtractive Binning of Freshwater Chronoseries Metagenomes Recovers Nearly Complete Genomes from over Four Hundred Novel Species.</title>
        <authorList>
            <person name="Rodriguez-R L.M."/>
            <person name="Tsementzi D."/>
            <person name="Luo C."/>
            <person name="Konstantinidis K.T."/>
        </authorList>
    </citation>
    <scope>NUCLEOTIDE SEQUENCE</scope>
    <source>
        <strain evidence="2">WB5_2A_028</strain>
    </source>
</reference>
<dbReference type="Pfam" id="PF01408">
    <property type="entry name" value="GFO_IDH_MocA"/>
    <property type="match status" value="1"/>
</dbReference>
<dbReference type="AlphaFoldDB" id="A0A965LL24"/>
<gene>
    <name evidence="2" type="ORF">EBT44_04080</name>
</gene>
<evidence type="ECO:0000259" key="1">
    <source>
        <dbReference type="Pfam" id="PF01408"/>
    </source>
</evidence>
<dbReference type="PANTHER" id="PTHR43377:SF1">
    <property type="entry name" value="BILIVERDIN REDUCTASE A"/>
    <property type="match status" value="1"/>
</dbReference>
<evidence type="ECO:0000313" key="2">
    <source>
        <dbReference type="EMBL" id="NBR93999.1"/>
    </source>
</evidence>
<feature type="domain" description="Gfo/Idh/MocA-like oxidoreductase N-terminal" evidence="1">
    <location>
        <begin position="5"/>
        <end position="119"/>
    </location>
</feature>
<evidence type="ECO:0000313" key="3">
    <source>
        <dbReference type="Proteomes" id="UP000740727"/>
    </source>
</evidence>
<protein>
    <submittedName>
        <fullName evidence="2">Gfo/Idh/MocA family oxidoreductase</fullName>
    </submittedName>
</protein>
<dbReference type="InterPro" id="IPR036291">
    <property type="entry name" value="NAD(P)-bd_dom_sf"/>
</dbReference>
<dbReference type="SUPFAM" id="SSF51735">
    <property type="entry name" value="NAD(P)-binding Rossmann-fold domains"/>
    <property type="match status" value="1"/>
</dbReference>
<comment type="caution">
    <text evidence="2">The sequence shown here is derived from an EMBL/GenBank/DDBJ whole genome shotgun (WGS) entry which is preliminary data.</text>
</comment>
<dbReference type="Gene3D" id="3.30.360.10">
    <property type="entry name" value="Dihydrodipicolinate Reductase, domain 2"/>
    <property type="match status" value="1"/>
</dbReference>
<dbReference type="Proteomes" id="UP000740727">
    <property type="component" value="Unassembled WGS sequence"/>
</dbReference>
<name>A0A965LL24_9PROT</name>
<dbReference type="SUPFAM" id="SSF55347">
    <property type="entry name" value="Glyceraldehyde-3-phosphate dehydrogenase-like, C-terminal domain"/>
    <property type="match status" value="1"/>
</dbReference>
<dbReference type="GO" id="GO:0000166">
    <property type="term" value="F:nucleotide binding"/>
    <property type="evidence" value="ECO:0007669"/>
    <property type="project" value="InterPro"/>
</dbReference>
<dbReference type="PANTHER" id="PTHR43377">
    <property type="entry name" value="BILIVERDIN REDUCTASE A"/>
    <property type="match status" value="1"/>
</dbReference>
<organism evidence="2 3">
    <name type="scientific">Candidatus Fonsibacter lacus</name>
    <dbReference type="NCBI Taxonomy" id="2576439"/>
    <lineage>
        <taxon>Bacteria</taxon>
        <taxon>Pseudomonadati</taxon>
        <taxon>Pseudomonadota</taxon>
        <taxon>Alphaproteobacteria</taxon>
        <taxon>Candidatus Pelagibacterales</taxon>
        <taxon>Candidatus Pelagibacterales incertae sedis</taxon>
        <taxon>Candidatus Fonsibacter</taxon>
    </lineage>
</organism>
<dbReference type="EMBL" id="RFXN01000044">
    <property type="protein sequence ID" value="NBR93999.1"/>
    <property type="molecule type" value="Genomic_DNA"/>
</dbReference>
<dbReference type="InterPro" id="IPR000683">
    <property type="entry name" value="Gfo/Idh/MocA-like_OxRdtase_N"/>
</dbReference>
<sequence length="350" mass="37643">MAKLRAGFIGAGSWATMAHLPAISKRDEVEIVAICRKGDDLLKKLANQYGATVATEDYQDVIKQDLDIIVVSSPSGLHHEHSKAALNAGAHVLCEKPMTITSADAWDLVDTAKKNDRELLLSFGWNYQKMIQDMYLQLQKKGIGKLESMSIQMASQTRELLSNTGAYPDASPEQIPEQSTWTDPKVSGGGYGQAQLTHALGLAFRLYPARVKEAMAFMAAPLNAPVDLHDAVIYRFEGGGIGTMSGASAHLGANNNHHEVVVHCVGSEGQFIIDLNRSFVYIHYTDGTTYQPNVAADAGHYIFFGPANALVDVALGKKEANMAPGELGAITVDALELAYKSAATGAIAKR</sequence>
<dbReference type="Gene3D" id="3.40.50.720">
    <property type="entry name" value="NAD(P)-binding Rossmann-like Domain"/>
    <property type="match status" value="1"/>
</dbReference>
<dbReference type="InterPro" id="IPR051450">
    <property type="entry name" value="Gfo/Idh/MocA_Oxidoreductases"/>
</dbReference>
<accession>A0A965LL24</accession>